<evidence type="ECO:0000256" key="1">
    <source>
        <dbReference type="PROSITE-ProRule" id="PRU00339"/>
    </source>
</evidence>
<evidence type="ECO:0000256" key="3">
    <source>
        <dbReference type="SAM" id="Phobius"/>
    </source>
</evidence>
<dbReference type="Gene3D" id="1.25.40.10">
    <property type="entry name" value="Tetratricopeptide repeat domain"/>
    <property type="match status" value="2"/>
</dbReference>
<feature type="repeat" description="TPR" evidence="1">
    <location>
        <begin position="67"/>
        <end position="100"/>
    </location>
</feature>
<evidence type="ECO:0000256" key="2">
    <source>
        <dbReference type="SAM" id="MobiDB-lite"/>
    </source>
</evidence>
<organism evidence="4 5">
    <name type="scientific">Roseiconus nitratireducens</name>
    <dbReference type="NCBI Taxonomy" id="2605748"/>
    <lineage>
        <taxon>Bacteria</taxon>
        <taxon>Pseudomonadati</taxon>
        <taxon>Planctomycetota</taxon>
        <taxon>Planctomycetia</taxon>
        <taxon>Pirellulales</taxon>
        <taxon>Pirellulaceae</taxon>
        <taxon>Roseiconus</taxon>
    </lineage>
</organism>
<name>A0A5M6CU01_9BACT</name>
<reference evidence="4 5" key="1">
    <citation type="submission" date="2019-08" db="EMBL/GenBank/DDBJ databases">
        <authorList>
            <person name="Dhanesh K."/>
            <person name="Kumar G."/>
            <person name="Sasikala C."/>
            <person name="Venkata Ramana C."/>
        </authorList>
    </citation>
    <scope>NUCLEOTIDE SEQUENCE [LARGE SCALE GENOMIC DNA]</scope>
    <source>
        <strain evidence="4 5">JC645</strain>
    </source>
</reference>
<dbReference type="InterPro" id="IPR011990">
    <property type="entry name" value="TPR-like_helical_dom_sf"/>
</dbReference>
<dbReference type="AlphaFoldDB" id="A0A5M6CU01"/>
<gene>
    <name evidence="4" type="ORF">FYK55_26690</name>
</gene>
<keyword evidence="3" id="KW-0812">Transmembrane</keyword>
<sequence length="469" mass="52486">MGRKKPTRESRPKRTPPSTGSAGEPSESRSNGSPERRVGRGVIVLAVAAIVIAVGFVAWMGTHQILARYWAAKGAGAVAVRQLDRAEADFQKAVSYDPNLGAGKIGLARVARLRGQFNRAREILQQLASAGIASEGTNRELLLVQIHEGRARELYGNFSRLISQRPDDVDAVWQAFVDGFEFSGEAELARELASNWLKESPDSPLAHLSMAQLAMERDEFEPAERHFALAAQLQPQLITAWQGLMRVSTINYQHRDALLYSEQVLALDPQNIEAQVRKADCLLVLHRDQEAMREFEGALESHSNNFSVRYELASLLLKHDQADRALEVMKPLTAEFSDDVAINYLMAVAHQQLGNDEAAEPYLQKHLDGRQALNRLTEMKFRTEPGDRDFSFCKTVGLAYLRYQWDAAFPWLDQAVRINPMDPEVQQALGDFAHKRGDGELANRYHRQADLVRQMLRRGHAGPGLPPPR</sequence>
<keyword evidence="1" id="KW-0802">TPR repeat</keyword>
<dbReference type="PROSITE" id="PS50005">
    <property type="entry name" value="TPR"/>
    <property type="match status" value="1"/>
</dbReference>
<dbReference type="SUPFAM" id="SSF48452">
    <property type="entry name" value="TPR-like"/>
    <property type="match status" value="2"/>
</dbReference>
<dbReference type="PANTHER" id="PTHR12558">
    <property type="entry name" value="CELL DIVISION CYCLE 16,23,27"/>
    <property type="match status" value="1"/>
</dbReference>
<feature type="transmembrane region" description="Helical" evidence="3">
    <location>
        <begin position="38"/>
        <end position="60"/>
    </location>
</feature>
<proteinExistence type="predicted"/>
<comment type="caution">
    <text evidence="4">The sequence shown here is derived from an EMBL/GenBank/DDBJ whole genome shotgun (WGS) entry which is preliminary data.</text>
</comment>
<dbReference type="PANTHER" id="PTHR12558:SF13">
    <property type="entry name" value="CELL DIVISION CYCLE PROTEIN 27 HOMOLOG"/>
    <property type="match status" value="1"/>
</dbReference>
<dbReference type="Proteomes" id="UP000324479">
    <property type="component" value="Unassembled WGS sequence"/>
</dbReference>
<dbReference type="Pfam" id="PF14559">
    <property type="entry name" value="TPR_19"/>
    <property type="match status" value="2"/>
</dbReference>
<dbReference type="EMBL" id="VWOX01000027">
    <property type="protein sequence ID" value="KAA5538704.1"/>
    <property type="molecule type" value="Genomic_DNA"/>
</dbReference>
<evidence type="ECO:0000313" key="4">
    <source>
        <dbReference type="EMBL" id="KAA5538704.1"/>
    </source>
</evidence>
<dbReference type="SMART" id="SM00028">
    <property type="entry name" value="TPR"/>
    <property type="match status" value="5"/>
</dbReference>
<keyword evidence="3" id="KW-0472">Membrane</keyword>
<dbReference type="Pfam" id="PF13432">
    <property type="entry name" value="TPR_16"/>
    <property type="match status" value="1"/>
</dbReference>
<feature type="region of interest" description="Disordered" evidence="2">
    <location>
        <begin position="1"/>
        <end position="35"/>
    </location>
</feature>
<keyword evidence="5" id="KW-1185">Reference proteome</keyword>
<evidence type="ECO:0000313" key="5">
    <source>
        <dbReference type="Proteomes" id="UP000324479"/>
    </source>
</evidence>
<protein>
    <submittedName>
        <fullName evidence="4">Tetratricopeptide repeat protein</fullName>
    </submittedName>
</protein>
<dbReference type="InterPro" id="IPR019734">
    <property type="entry name" value="TPR_rpt"/>
</dbReference>
<keyword evidence="3" id="KW-1133">Transmembrane helix</keyword>
<accession>A0A5M6CU01</accession>